<comment type="catalytic activity">
    <reaction evidence="2">
        <text>IMP + diphosphate = hypoxanthine + 5-phospho-alpha-D-ribose 1-diphosphate</text>
        <dbReference type="Rhea" id="RHEA:17973"/>
        <dbReference type="ChEBI" id="CHEBI:17368"/>
        <dbReference type="ChEBI" id="CHEBI:33019"/>
        <dbReference type="ChEBI" id="CHEBI:58017"/>
        <dbReference type="ChEBI" id="CHEBI:58053"/>
        <dbReference type="EC" id="2.4.2.8"/>
    </reaction>
    <physiologicalReaction direction="right-to-left" evidence="2">
        <dbReference type="Rhea" id="RHEA:17975"/>
    </physiologicalReaction>
</comment>
<dbReference type="GO" id="GO:0046100">
    <property type="term" value="P:hypoxanthine metabolic process"/>
    <property type="evidence" value="ECO:0007669"/>
    <property type="project" value="TreeGrafter"/>
</dbReference>
<gene>
    <name evidence="4" type="ORF">GJA_5226</name>
</gene>
<dbReference type="Gene3D" id="3.40.50.2020">
    <property type="match status" value="1"/>
</dbReference>
<evidence type="ECO:0000313" key="5">
    <source>
        <dbReference type="Proteomes" id="UP000027604"/>
    </source>
</evidence>
<dbReference type="InterPro" id="IPR050408">
    <property type="entry name" value="HGPRT"/>
</dbReference>
<sequence length="213" mass="23561">MTASPILRDNVGIHHQPPDIMQEFHHQRARALLKNAELIFDQHDVQTAVTRMADVLNTRYNADGCEEFPLVLGVMGGAVVFTGSLLPQLSFPLEFDYIHVSRYGDDDKGGEVVWKVIPRSNVAGRTVIVLDDILDEGETLAHVKQRLLDMGAAEVILAVFADKAIGKSKPVQADIVGLTIPNRFVVGFGMDAYGYWRNLPGLWAISPEDLKQN</sequence>
<keyword evidence="4" id="KW-0808">Transferase</keyword>
<reference evidence="4 5" key="1">
    <citation type="journal article" date="2015" name="Genome Announc.">
        <title>Genome Sequence of Mushroom Soft-Rot Pathogen Janthinobacterium agaricidamnosum.</title>
        <authorList>
            <person name="Graupner K."/>
            <person name="Lackner G."/>
            <person name="Hertweck C."/>
        </authorList>
    </citation>
    <scope>NUCLEOTIDE SEQUENCE [LARGE SCALE GENOMIC DNA]</scope>
    <source>
        <strain evidence="5">NBRC 102515 / DSM 9628</strain>
    </source>
</reference>
<dbReference type="CDD" id="cd06223">
    <property type="entry name" value="PRTases_typeI"/>
    <property type="match status" value="1"/>
</dbReference>
<dbReference type="Pfam" id="PF00156">
    <property type="entry name" value="Pribosyltran"/>
    <property type="match status" value="1"/>
</dbReference>
<dbReference type="GO" id="GO:0006178">
    <property type="term" value="P:guanine salvage"/>
    <property type="evidence" value="ECO:0007669"/>
    <property type="project" value="TreeGrafter"/>
</dbReference>
<dbReference type="NCBIfam" id="NF006605">
    <property type="entry name" value="PRK09162.1"/>
    <property type="match status" value="1"/>
</dbReference>
<evidence type="ECO:0000313" key="4">
    <source>
        <dbReference type="EMBL" id="CDG85823.1"/>
    </source>
</evidence>
<keyword evidence="5" id="KW-1185">Reference proteome</keyword>
<dbReference type="InterPro" id="IPR029057">
    <property type="entry name" value="PRTase-like"/>
</dbReference>
<organism evidence="4 5">
    <name type="scientific">Janthinobacterium agaricidamnosum NBRC 102515 = DSM 9628</name>
    <dbReference type="NCBI Taxonomy" id="1349767"/>
    <lineage>
        <taxon>Bacteria</taxon>
        <taxon>Pseudomonadati</taxon>
        <taxon>Pseudomonadota</taxon>
        <taxon>Betaproteobacteria</taxon>
        <taxon>Burkholderiales</taxon>
        <taxon>Oxalobacteraceae</taxon>
        <taxon>Janthinobacterium</taxon>
    </lineage>
</organism>
<dbReference type="GO" id="GO:0000287">
    <property type="term" value="F:magnesium ion binding"/>
    <property type="evidence" value="ECO:0007669"/>
    <property type="project" value="TreeGrafter"/>
</dbReference>
<dbReference type="PATRIC" id="fig|1349767.4.peg.1826"/>
<evidence type="ECO:0000259" key="3">
    <source>
        <dbReference type="Pfam" id="PF00156"/>
    </source>
</evidence>
<accession>W0VEI3</accession>
<dbReference type="SUPFAM" id="SSF53271">
    <property type="entry name" value="PRTase-like"/>
    <property type="match status" value="1"/>
</dbReference>
<protein>
    <submittedName>
        <fullName evidence="4">Phosphoribosyl transferase domain protein</fullName>
    </submittedName>
</protein>
<dbReference type="eggNOG" id="COG0634">
    <property type="taxonomic scope" value="Bacteria"/>
</dbReference>
<name>W0VEI3_9BURK</name>
<dbReference type="PANTHER" id="PTHR43340:SF1">
    <property type="entry name" value="HYPOXANTHINE PHOSPHORIBOSYLTRANSFERASE"/>
    <property type="match status" value="1"/>
</dbReference>
<dbReference type="PANTHER" id="PTHR43340">
    <property type="entry name" value="HYPOXANTHINE-GUANINE PHOSPHORIBOSYLTRANSFERASE"/>
    <property type="match status" value="1"/>
</dbReference>
<dbReference type="GO" id="GO:0032264">
    <property type="term" value="P:IMP salvage"/>
    <property type="evidence" value="ECO:0007669"/>
    <property type="project" value="TreeGrafter"/>
</dbReference>
<feature type="domain" description="Phosphoribosyltransferase" evidence="3">
    <location>
        <begin position="48"/>
        <end position="191"/>
    </location>
</feature>
<dbReference type="GO" id="GO:0032263">
    <property type="term" value="P:GMP salvage"/>
    <property type="evidence" value="ECO:0007669"/>
    <property type="project" value="TreeGrafter"/>
</dbReference>
<proteinExistence type="predicted"/>
<comment type="catalytic activity">
    <reaction evidence="1">
        <text>GMP + diphosphate = guanine + 5-phospho-alpha-D-ribose 1-diphosphate</text>
        <dbReference type="Rhea" id="RHEA:25424"/>
        <dbReference type="ChEBI" id="CHEBI:16235"/>
        <dbReference type="ChEBI" id="CHEBI:33019"/>
        <dbReference type="ChEBI" id="CHEBI:58017"/>
        <dbReference type="ChEBI" id="CHEBI:58115"/>
        <dbReference type="EC" id="2.4.2.8"/>
    </reaction>
    <physiologicalReaction direction="right-to-left" evidence="1">
        <dbReference type="Rhea" id="RHEA:25426"/>
    </physiologicalReaction>
</comment>
<evidence type="ECO:0000256" key="2">
    <source>
        <dbReference type="ARBA" id="ARBA00049402"/>
    </source>
</evidence>
<dbReference type="Proteomes" id="UP000027604">
    <property type="component" value="Chromosome I"/>
</dbReference>
<dbReference type="InterPro" id="IPR000836">
    <property type="entry name" value="PRTase_dom"/>
</dbReference>
<dbReference type="GO" id="GO:0005829">
    <property type="term" value="C:cytosol"/>
    <property type="evidence" value="ECO:0007669"/>
    <property type="project" value="TreeGrafter"/>
</dbReference>
<dbReference type="AlphaFoldDB" id="W0VEI3"/>
<dbReference type="HOGENOM" id="CLU_073615_2_0_4"/>
<dbReference type="EMBL" id="HG322949">
    <property type="protein sequence ID" value="CDG85823.1"/>
    <property type="molecule type" value="Genomic_DNA"/>
</dbReference>
<dbReference type="GO" id="GO:0004422">
    <property type="term" value="F:hypoxanthine phosphoribosyltransferase activity"/>
    <property type="evidence" value="ECO:0007669"/>
    <property type="project" value="TreeGrafter"/>
</dbReference>
<dbReference type="STRING" id="1349767.GJA_5226"/>
<evidence type="ECO:0000256" key="1">
    <source>
        <dbReference type="ARBA" id="ARBA00048811"/>
    </source>
</evidence>
<dbReference type="KEGG" id="jag:GJA_5226"/>